<dbReference type="RefSeq" id="WP_120354112.1">
    <property type="nucleotide sequence ID" value="NZ_RAQO01000004.1"/>
</dbReference>
<protein>
    <submittedName>
        <fullName evidence="5">Transcriptional regulator</fullName>
    </submittedName>
</protein>
<comment type="caution">
    <text evidence="5">The sequence shown here is derived from an EMBL/GenBank/DDBJ whole genome shotgun (WGS) entry which is preliminary data.</text>
</comment>
<dbReference type="EMBL" id="RAQO01000004">
    <property type="protein sequence ID" value="RKF20108.1"/>
    <property type="molecule type" value="Genomic_DNA"/>
</dbReference>
<dbReference type="InterPro" id="IPR002577">
    <property type="entry name" value="HTH_HxlR"/>
</dbReference>
<dbReference type="OrthoDB" id="9807069at2"/>
<dbReference type="SUPFAM" id="SSF46785">
    <property type="entry name" value="Winged helix' DNA-binding domain"/>
    <property type="match status" value="1"/>
</dbReference>
<evidence type="ECO:0000256" key="3">
    <source>
        <dbReference type="ARBA" id="ARBA00023163"/>
    </source>
</evidence>
<dbReference type="Gene3D" id="1.10.10.10">
    <property type="entry name" value="Winged helix-like DNA-binding domain superfamily/Winged helix DNA-binding domain"/>
    <property type="match status" value="1"/>
</dbReference>
<keyword evidence="6" id="KW-1185">Reference proteome</keyword>
<keyword evidence="3" id="KW-0804">Transcription</keyword>
<evidence type="ECO:0000256" key="1">
    <source>
        <dbReference type="ARBA" id="ARBA00023015"/>
    </source>
</evidence>
<dbReference type="InterPro" id="IPR036390">
    <property type="entry name" value="WH_DNA-bd_sf"/>
</dbReference>
<proteinExistence type="predicted"/>
<evidence type="ECO:0000313" key="6">
    <source>
        <dbReference type="Proteomes" id="UP000286482"/>
    </source>
</evidence>
<accession>A0A420EHG3</accession>
<keyword evidence="1" id="KW-0805">Transcription regulation</keyword>
<name>A0A420EHG3_9ALTE</name>
<dbReference type="PANTHER" id="PTHR33204">
    <property type="entry name" value="TRANSCRIPTIONAL REGULATOR, MARR FAMILY"/>
    <property type="match status" value="1"/>
</dbReference>
<evidence type="ECO:0000259" key="4">
    <source>
        <dbReference type="PROSITE" id="PS51118"/>
    </source>
</evidence>
<dbReference type="PROSITE" id="PS51118">
    <property type="entry name" value="HTH_HXLR"/>
    <property type="match status" value="1"/>
</dbReference>
<organism evidence="5 6">
    <name type="scientific">Alginatibacterium sediminis</name>
    <dbReference type="NCBI Taxonomy" id="2164068"/>
    <lineage>
        <taxon>Bacteria</taxon>
        <taxon>Pseudomonadati</taxon>
        <taxon>Pseudomonadota</taxon>
        <taxon>Gammaproteobacteria</taxon>
        <taxon>Alteromonadales</taxon>
        <taxon>Alteromonadaceae</taxon>
        <taxon>Alginatibacterium</taxon>
    </lineage>
</organism>
<dbReference type="AlphaFoldDB" id="A0A420EHG3"/>
<evidence type="ECO:0000256" key="2">
    <source>
        <dbReference type="ARBA" id="ARBA00023125"/>
    </source>
</evidence>
<dbReference type="Pfam" id="PF01638">
    <property type="entry name" value="HxlR"/>
    <property type="match status" value="1"/>
</dbReference>
<keyword evidence="2" id="KW-0238">DNA-binding</keyword>
<dbReference type="GO" id="GO:0003677">
    <property type="term" value="F:DNA binding"/>
    <property type="evidence" value="ECO:0007669"/>
    <property type="project" value="UniProtKB-KW"/>
</dbReference>
<reference evidence="5 6" key="1">
    <citation type="submission" date="2018-09" db="EMBL/GenBank/DDBJ databases">
        <authorList>
            <person name="Wang Z."/>
        </authorList>
    </citation>
    <scope>NUCLEOTIDE SEQUENCE [LARGE SCALE GENOMIC DNA]</scope>
    <source>
        <strain evidence="5 6">ALS 81</strain>
    </source>
</reference>
<dbReference type="InterPro" id="IPR036388">
    <property type="entry name" value="WH-like_DNA-bd_sf"/>
</dbReference>
<evidence type="ECO:0000313" key="5">
    <source>
        <dbReference type="EMBL" id="RKF20108.1"/>
    </source>
</evidence>
<dbReference type="PANTHER" id="PTHR33204:SF29">
    <property type="entry name" value="TRANSCRIPTIONAL REGULATOR"/>
    <property type="match status" value="1"/>
</dbReference>
<gene>
    <name evidence="5" type="ORF">DBZ36_06575</name>
</gene>
<dbReference type="Proteomes" id="UP000286482">
    <property type="component" value="Unassembled WGS sequence"/>
</dbReference>
<feature type="domain" description="HTH hxlR-type" evidence="4">
    <location>
        <begin position="6"/>
        <end position="105"/>
    </location>
</feature>
<sequence length="105" mass="12355">MTYKQCPLEKMFEMIGGKWKLIIIFNLRNQQSIRFNQLNKSIQGISQKVLTSQLRELEKDDFVVRKVFPEVPPRVEYSLSKRAHSLYPVLDSLSEWAAINIQNKD</sequence>